<comment type="similarity">
    <text evidence="10">Belongs to the MurCDEF family. MurF subfamily.</text>
</comment>
<accession>A0A227KIQ3</accession>
<feature type="binding site" evidence="10">
    <location>
        <begin position="111"/>
        <end position="117"/>
    </location>
    <ligand>
        <name>ATP</name>
        <dbReference type="ChEBI" id="CHEBI:30616"/>
    </ligand>
</feature>
<comment type="subcellular location">
    <subcellularLocation>
        <location evidence="10 11">Cytoplasm</location>
    </subcellularLocation>
</comment>
<dbReference type="Pfam" id="PF02875">
    <property type="entry name" value="Mur_ligase_C"/>
    <property type="match status" value="1"/>
</dbReference>
<evidence type="ECO:0000256" key="9">
    <source>
        <dbReference type="ARBA" id="ARBA00023316"/>
    </source>
</evidence>
<dbReference type="PANTHER" id="PTHR43024:SF1">
    <property type="entry name" value="UDP-N-ACETYLMURAMOYL-TRIPEPTIDE--D-ALANYL-D-ALANINE LIGASE"/>
    <property type="match status" value="1"/>
</dbReference>
<keyword evidence="5 10" id="KW-0067">ATP-binding</keyword>
<keyword evidence="4 10" id="KW-0547">Nucleotide-binding</keyword>
<dbReference type="HAMAP" id="MF_02019">
    <property type="entry name" value="MurF"/>
    <property type="match status" value="1"/>
</dbReference>
<gene>
    <name evidence="10" type="primary">murF</name>
    <name evidence="15" type="ORF">ADH67_07850</name>
</gene>
<dbReference type="GeneID" id="78362713"/>
<dbReference type="GO" id="GO:0005524">
    <property type="term" value="F:ATP binding"/>
    <property type="evidence" value="ECO:0007669"/>
    <property type="project" value="UniProtKB-UniRule"/>
</dbReference>
<dbReference type="EMBL" id="NHMP01000004">
    <property type="protein sequence ID" value="OXE47687.1"/>
    <property type="molecule type" value="Genomic_DNA"/>
</dbReference>
<name>A0A227KIQ3_9BURK</name>
<dbReference type="Gene3D" id="3.90.190.20">
    <property type="entry name" value="Mur ligase, C-terminal domain"/>
    <property type="match status" value="1"/>
</dbReference>
<comment type="function">
    <text evidence="10 11">Involved in cell wall formation. Catalyzes the final step in the synthesis of UDP-N-acetylmuramoyl-pentapeptide, the precursor of murein.</text>
</comment>
<evidence type="ECO:0000259" key="14">
    <source>
        <dbReference type="Pfam" id="PF08245"/>
    </source>
</evidence>
<feature type="domain" description="Mur ligase central" evidence="14">
    <location>
        <begin position="109"/>
        <end position="292"/>
    </location>
</feature>
<dbReference type="Gene3D" id="3.40.1390.10">
    <property type="entry name" value="MurE/MurF, N-terminal domain"/>
    <property type="match status" value="1"/>
</dbReference>
<evidence type="ECO:0000256" key="7">
    <source>
        <dbReference type="ARBA" id="ARBA00022984"/>
    </source>
</evidence>
<keyword evidence="16" id="KW-1185">Reference proteome</keyword>
<dbReference type="InterPro" id="IPR051046">
    <property type="entry name" value="MurCDEF_CellWall_CoF430Synth"/>
</dbReference>
<protein>
    <recommendedName>
        <fullName evidence="10 11">UDP-N-acetylmuramoyl-tripeptide--D-alanyl-D-alanine ligase</fullName>
        <ecNumber evidence="10 11">6.3.2.10</ecNumber>
    </recommendedName>
    <alternativeName>
        <fullName evidence="10">D-alanyl-D-alanine-adding enzyme</fullName>
    </alternativeName>
</protein>
<comment type="caution">
    <text evidence="15">The sequence shown here is derived from an EMBL/GenBank/DDBJ whole genome shotgun (WGS) entry which is preliminary data.</text>
</comment>
<evidence type="ECO:0000256" key="8">
    <source>
        <dbReference type="ARBA" id="ARBA00023306"/>
    </source>
</evidence>
<dbReference type="GO" id="GO:0009252">
    <property type="term" value="P:peptidoglycan biosynthetic process"/>
    <property type="evidence" value="ECO:0007669"/>
    <property type="project" value="UniProtKB-UniRule"/>
</dbReference>
<dbReference type="InterPro" id="IPR036565">
    <property type="entry name" value="Mur-like_cat_sf"/>
</dbReference>
<dbReference type="InterPro" id="IPR035911">
    <property type="entry name" value="MurE/MurF_N"/>
</dbReference>
<dbReference type="AlphaFoldDB" id="A0A227KIQ3"/>
<dbReference type="Pfam" id="PF01225">
    <property type="entry name" value="Mur_ligase"/>
    <property type="match status" value="1"/>
</dbReference>
<keyword evidence="2 10" id="KW-0436">Ligase</keyword>
<dbReference type="GO" id="GO:0005737">
    <property type="term" value="C:cytoplasm"/>
    <property type="evidence" value="ECO:0007669"/>
    <property type="project" value="UniProtKB-SubCell"/>
</dbReference>
<dbReference type="GO" id="GO:0047480">
    <property type="term" value="F:UDP-N-acetylmuramoyl-tripeptide-D-alanyl-D-alanine ligase activity"/>
    <property type="evidence" value="ECO:0007669"/>
    <property type="project" value="UniProtKB-UniRule"/>
</dbReference>
<dbReference type="SUPFAM" id="SSF53623">
    <property type="entry name" value="MurD-like peptide ligases, catalytic domain"/>
    <property type="match status" value="1"/>
</dbReference>
<dbReference type="PANTHER" id="PTHR43024">
    <property type="entry name" value="UDP-N-ACETYLMURAMOYL-TRIPEPTIDE--D-ALANYL-D-ALANINE LIGASE"/>
    <property type="match status" value="1"/>
</dbReference>
<evidence type="ECO:0000256" key="4">
    <source>
        <dbReference type="ARBA" id="ARBA00022741"/>
    </source>
</evidence>
<evidence type="ECO:0000313" key="15">
    <source>
        <dbReference type="EMBL" id="OXE47687.1"/>
    </source>
</evidence>
<evidence type="ECO:0000256" key="5">
    <source>
        <dbReference type="ARBA" id="ARBA00022840"/>
    </source>
</evidence>
<dbReference type="SUPFAM" id="SSF53244">
    <property type="entry name" value="MurD-like peptide ligases, peptide-binding domain"/>
    <property type="match status" value="1"/>
</dbReference>
<dbReference type="UniPathway" id="UPA00219"/>
<feature type="domain" description="Mur ligase N-terminal catalytic" evidence="12">
    <location>
        <begin position="29"/>
        <end position="75"/>
    </location>
</feature>
<keyword evidence="9 10" id="KW-0961">Cell wall biogenesis/degradation</keyword>
<dbReference type="GO" id="GO:0051301">
    <property type="term" value="P:cell division"/>
    <property type="evidence" value="ECO:0007669"/>
    <property type="project" value="UniProtKB-KW"/>
</dbReference>
<dbReference type="InterPro" id="IPR000713">
    <property type="entry name" value="Mur_ligase_N"/>
</dbReference>
<evidence type="ECO:0000259" key="12">
    <source>
        <dbReference type="Pfam" id="PF01225"/>
    </source>
</evidence>
<dbReference type="NCBIfam" id="TIGR01143">
    <property type="entry name" value="murF"/>
    <property type="match status" value="1"/>
</dbReference>
<dbReference type="GO" id="GO:0008766">
    <property type="term" value="F:UDP-N-acetylmuramoylalanyl-D-glutamyl-2,6-diaminopimelate-D-alanyl-D-alanine ligase activity"/>
    <property type="evidence" value="ECO:0007669"/>
    <property type="project" value="RHEA"/>
</dbReference>
<evidence type="ECO:0000256" key="1">
    <source>
        <dbReference type="ARBA" id="ARBA00022490"/>
    </source>
</evidence>
<evidence type="ECO:0000256" key="11">
    <source>
        <dbReference type="RuleBase" id="RU004136"/>
    </source>
</evidence>
<evidence type="ECO:0000256" key="10">
    <source>
        <dbReference type="HAMAP-Rule" id="MF_02019"/>
    </source>
</evidence>
<evidence type="ECO:0000313" key="16">
    <source>
        <dbReference type="Proteomes" id="UP000214610"/>
    </source>
</evidence>
<comment type="pathway">
    <text evidence="10 11">Cell wall biogenesis; peptidoglycan biosynthesis.</text>
</comment>
<evidence type="ECO:0000256" key="6">
    <source>
        <dbReference type="ARBA" id="ARBA00022960"/>
    </source>
</evidence>
<dbReference type="InterPro" id="IPR036615">
    <property type="entry name" value="Mur_ligase_C_dom_sf"/>
</dbReference>
<sequence length="453" mass="48840">MSESLMTIGELAQALGPEASVKGASGIKFSSVEIDSRKVQPNGLFFAIEGERDGHDFVQDAADNGAAAAVVSHIVPVSIPQVIVPDTRKALLESASLWRKHFSLPVIAVAGSNGKTTTTQMILSIISNRYEPTQWVGTLGNLNNDMGVALMLWRLRSHHQVAAFEIGMNHVGEMEALVKAVAPTVSVVTNTMRDHQEFLLSMEDTARENGLVYEMLPPNGVAVINEADPYCNLWHEQAGPRRIVSFGTPCSDVSGEKNDKGFRLVTPSGEIDIALNVLGDHNIVNAICAAAVEYAVGRDLCDIKEGLENFRPVAHRGEIFKLKDGSILIDDSYNANPDSMIAALKMLAASDMPSLAILGDMGELGVQSVDCHKEIGKYAADVGIQTLFCTGNRMIDAVESFGSGAKHFENKEELLEAVLELLSSGPHAILIKASNFMKLYNIAAKLEEKVGKE</sequence>
<dbReference type="Pfam" id="PF08245">
    <property type="entry name" value="Mur_ligase_M"/>
    <property type="match status" value="1"/>
</dbReference>
<evidence type="ECO:0000256" key="3">
    <source>
        <dbReference type="ARBA" id="ARBA00022618"/>
    </source>
</evidence>
<dbReference type="InterPro" id="IPR013221">
    <property type="entry name" value="Mur_ligase_cen"/>
</dbReference>
<proteinExistence type="inferred from homology"/>
<keyword evidence="1 10" id="KW-0963">Cytoplasm</keyword>
<dbReference type="SUPFAM" id="SSF63418">
    <property type="entry name" value="MurE/MurF N-terminal domain"/>
    <property type="match status" value="1"/>
</dbReference>
<dbReference type="Proteomes" id="UP000214610">
    <property type="component" value="Unassembled WGS sequence"/>
</dbReference>
<dbReference type="RefSeq" id="WP_066595156.1">
    <property type="nucleotide sequence ID" value="NZ_CAJTBZ010000002.1"/>
</dbReference>
<dbReference type="GO" id="GO:0008360">
    <property type="term" value="P:regulation of cell shape"/>
    <property type="evidence" value="ECO:0007669"/>
    <property type="project" value="UniProtKB-KW"/>
</dbReference>
<dbReference type="InterPro" id="IPR005863">
    <property type="entry name" value="UDP-N-AcMur_synth"/>
</dbReference>
<comment type="catalytic activity">
    <reaction evidence="10 11">
        <text>D-alanyl-D-alanine + UDP-N-acetyl-alpha-D-muramoyl-L-alanyl-gamma-D-glutamyl-meso-2,6-diaminopimelate + ATP = UDP-N-acetyl-alpha-D-muramoyl-L-alanyl-gamma-D-glutamyl-meso-2,6-diaminopimeloyl-D-alanyl-D-alanine + ADP + phosphate + H(+)</text>
        <dbReference type="Rhea" id="RHEA:28374"/>
        <dbReference type="ChEBI" id="CHEBI:15378"/>
        <dbReference type="ChEBI" id="CHEBI:30616"/>
        <dbReference type="ChEBI" id="CHEBI:43474"/>
        <dbReference type="ChEBI" id="CHEBI:57822"/>
        <dbReference type="ChEBI" id="CHEBI:61386"/>
        <dbReference type="ChEBI" id="CHEBI:83905"/>
        <dbReference type="ChEBI" id="CHEBI:456216"/>
        <dbReference type="EC" id="6.3.2.10"/>
    </reaction>
</comment>
<keyword evidence="3 10" id="KW-0132">Cell division</keyword>
<evidence type="ECO:0000259" key="13">
    <source>
        <dbReference type="Pfam" id="PF02875"/>
    </source>
</evidence>
<feature type="domain" description="Mur ligase C-terminal" evidence="13">
    <location>
        <begin position="315"/>
        <end position="434"/>
    </location>
</feature>
<keyword evidence="6 10" id="KW-0133">Cell shape</keyword>
<dbReference type="Gene3D" id="3.40.1190.10">
    <property type="entry name" value="Mur-like, catalytic domain"/>
    <property type="match status" value="1"/>
</dbReference>
<dbReference type="InterPro" id="IPR004101">
    <property type="entry name" value="Mur_ligase_C"/>
</dbReference>
<organism evidence="15 16">
    <name type="scientific">Turicimonas muris</name>
    <dbReference type="NCBI Taxonomy" id="1796652"/>
    <lineage>
        <taxon>Bacteria</taxon>
        <taxon>Pseudomonadati</taxon>
        <taxon>Pseudomonadota</taxon>
        <taxon>Betaproteobacteria</taxon>
        <taxon>Burkholderiales</taxon>
        <taxon>Sutterellaceae</taxon>
        <taxon>Turicimonas</taxon>
    </lineage>
</organism>
<dbReference type="EC" id="6.3.2.10" evidence="10 11"/>
<reference evidence="16" key="1">
    <citation type="submission" date="2017-05" db="EMBL/GenBank/DDBJ databases">
        <title>Improved OligoMM genomes.</title>
        <authorList>
            <person name="Garzetti D."/>
        </authorList>
    </citation>
    <scope>NUCLEOTIDE SEQUENCE [LARGE SCALE GENOMIC DNA]</scope>
    <source>
        <strain evidence="16">YL45</strain>
    </source>
</reference>
<evidence type="ECO:0000256" key="2">
    <source>
        <dbReference type="ARBA" id="ARBA00022598"/>
    </source>
</evidence>
<keyword evidence="7 10" id="KW-0573">Peptidoglycan synthesis</keyword>
<dbReference type="GO" id="GO:0071555">
    <property type="term" value="P:cell wall organization"/>
    <property type="evidence" value="ECO:0007669"/>
    <property type="project" value="UniProtKB-KW"/>
</dbReference>
<keyword evidence="8 10" id="KW-0131">Cell cycle</keyword>